<dbReference type="Proteomes" id="UP000198211">
    <property type="component" value="Unassembled WGS sequence"/>
</dbReference>
<keyword evidence="2" id="KW-1185">Reference proteome</keyword>
<reference evidence="2" key="1">
    <citation type="submission" date="2017-03" db="EMBL/GenBank/DDBJ databases">
        <title>Phytopthora megakarya and P. palmivora, two closely related causual agents of cacao black pod achieved similar genome size and gene model numbers by different mechanisms.</title>
        <authorList>
            <person name="Ali S."/>
            <person name="Shao J."/>
            <person name="Larry D.J."/>
            <person name="Kronmiller B."/>
            <person name="Shen D."/>
            <person name="Strem M.D."/>
            <person name="Melnick R.L."/>
            <person name="Guiltinan M.J."/>
            <person name="Tyler B.M."/>
            <person name="Meinhardt L.W."/>
            <person name="Bailey B.A."/>
        </authorList>
    </citation>
    <scope>NUCLEOTIDE SEQUENCE [LARGE SCALE GENOMIC DNA]</scope>
    <source>
        <strain evidence="2">zdho120</strain>
    </source>
</reference>
<sequence>METRPNTPCTPSSERSFNGSSAFTDFIRARDHRMRVSALAEPQRIYSKTHVPPQRLPPPKPVCVLLQVKTQGEDRCRSLTRKCYPLGMASRFQSHRILSGQVSLSLLEKKLTLELELISRQESEILALTGKLEGSALTYYEKMLPN</sequence>
<organism evidence="1 2">
    <name type="scientific">Phytophthora megakarya</name>
    <dbReference type="NCBI Taxonomy" id="4795"/>
    <lineage>
        <taxon>Eukaryota</taxon>
        <taxon>Sar</taxon>
        <taxon>Stramenopiles</taxon>
        <taxon>Oomycota</taxon>
        <taxon>Peronosporomycetes</taxon>
        <taxon>Peronosporales</taxon>
        <taxon>Peronosporaceae</taxon>
        <taxon>Phytophthora</taxon>
    </lineage>
</organism>
<dbReference type="EMBL" id="NBNE01000285">
    <property type="protein sequence ID" value="OWZ20842.1"/>
    <property type="molecule type" value="Genomic_DNA"/>
</dbReference>
<name>A0A225WT89_9STRA</name>
<proteinExistence type="predicted"/>
<evidence type="ECO:0000313" key="1">
    <source>
        <dbReference type="EMBL" id="OWZ20842.1"/>
    </source>
</evidence>
<comment type="caution">
    <text evidence="1">The sequence shown here is derived from an EMBL/GenBank/DDBJ whole genome shotgun (WGS) entry which is preliminary data.</text>
</comment>
<accession>A0A225WT89</accession>
<dbReference type="AlphaFoldDB" id="A0A225WT89"/>
<protein>
    <submittedName>
        <fullName evidence="1">Uncharacterized protein</fullName>
    </submittedName>
</protein>
<evidence type="ECO:0000313" key="2">
    <source>
        <dbReference type="Proteomes" id="UP000198211"/>
    </source>
</evidence>
<gene>
    <name evidence="1" type="ORF">PHMEG_0004704</name>
</gene>